<feature type="region of interest" description="Disordered" evidence="1">
    <location>
        <begin position="85"/>
        <end position="104"/>
    </location>
</feature>
<proteinExistence type="predicted"/>
<feature type="compositionally biased region" description="Low complexity" evidence="1">
    <location>
        <begin position="291"/>
        <end position="302"/>
    </location>
</feature>
<gene>
    <name evidence="2" type="ORF">PHLGIDRAFT_436575</name>
</gene>
<protein>
    <submittedName>
        <fullName evidence="2">Uncharacterized protein</fullName>
    </submittedName>
</protein>
<name>A0A0C3SF90_PHLG1</name>
<evidence type="ECO:0000256" key="1">
    <source>
        <dbReference type="SAM" id="MobiDB-lite"/>
    </source>
</evidence>
<evidence type="ECO:0000313" key="3">
    <source>
        <dbReference type="Proteomes" id="UP000053257"/>
    </source>
</evidence>
<dbReference type="Proteomes" id="UP000053257">
    <property type="component" value="Unassembled WGS sequence"/>
</dbReference>
<keyword evidence="3" id="KW-1185">Reference proteome</keyword>
<feature type="compositionally biased region" description="Polar residues" evidence="1">
    <location>
        <begin position="311"/>
        <end position="328"/>
    </location>
</feature>
<feature type="region of interest" description="Disordered" evidence="1">
    <location>
        <begin position="284"/>
        <end position="330"/>
    </location>
</feature>
<evidence type="ECO:0000313" key="2">
    <source>
        <dbReference type="EMBL" id="KIP11670.1"/>
    </source>
</evidence>
<organism evidence="2 3">
    <name type="scientific">Phlebiopsis gigantea (strain 11061_1 CR5-6)</name>
    <name type="common">White-rot fungus</name>
    <name type="synonym">Peniophora gigantea</name>
    <dbReference type="NCBI Taxonomy" id="745531"/>
    <lineage>
        <taxon>Eukaryota</taxon>
        <taxon>Fungi</taxon>
        <taxon>Dikarya</taxon>
        <taxon>Basidiomycota</taxon>
        <taxon>Agaricomycotina</taxon>
        <taxon>Agaricomycetes</taxon>
        <taxon>Polyporales</taxon>
        <taxon>Phanerochaetaceae</taxon>
        <taxon>Phlebiopsis</taxon>
    </lineage>
</organism>
<feature type="compositionally biased region" description="Acidic residues" evidence="1">
    <location>
        <begin position="235"/>
        <end position="245"/>
    </location>
</feature>
<reference evidence="2 3" key="1">
    <citation type="journal article" date="2014" name="PLoS Genet.">
        <title>Analysis of the Phlebiopsis gigantea genome, transcriptome and secretome provides insight into its pioneer colonization strategies of wood.</title>
        <authorList>
            <person name="Hori C."/>
            <person name="Ishida T."/>
            <person name="Igarashi K."/>
            <person name="Samejima M."/>
            <person name="Suzuki H."/>
            <person name="Master E."/>
            <person name="Ferreira P."/>
            <person name="Ruiz-Duenas F.J."/>
            <person name="Held B."/>
            <person name="Canessa P."/>
            <person name="Larrondo L.F."/>
            <person name="Schmoll M."/>
            <person name="Druzhinina I.S."/>
            <person name="Kubicek C.P."/>
            <person name="Gaskell J.A."/>
            <person name="Kersten P."/>
            <person name="St John F."/>
            <person name="Glasner J."/>
            <person name="Sabat G."/>
            <person name="Splinter BonDurant S."/>
            <person name="Syed K."/>
            <person name="Yadav J."/>
            <person name="Mgbeahuruike A.C."/>
            <person name="Kovalchuk A."/>
            <person name="Asiegbu F.O."/>
            <person name="Lackner G."/>
            <person name="Hoffmeister D."/>
            <person name="Rencoret J."/>
            <person name="Gutierrez A."/>
            <person name="Sun H."/>
            <person name="Lindquist E."/>
            <person name="Barry K."/>
            <person name="Riley R."/>
            <person name="Grigoriev I.V."/>
            <person name="Henrissat B."/>
            <person name="Kues U."/>
            <person name="Berka R.M."/>
            <person name="Martinez A.T."/>
            <person name="Covert S.F."/>
            <person name="Blanchette R.A."/>
            <person name="Cullen D."/>
        </authorList>
    </citation>
    <scope>NUCLEOTIDE SEQUENCE [LARGE SCALE GENOMIC DNA]</scope>
    <source>
        <strain evidence="2 3">11061_1 CR5-6</strain>
    </source>
</reference>
<accession>A0A0C3SF90</accession>
<dbReference type="OrthoDB" id="2802986at2759"/>
<sequence>MADGWYCQKCSAVVQGESTRHHYRAVHQPTSFIHLPGSAAKVRVDRDPQTRRFKCPRIGCLVSLELAQEVQDHARKCTKPLHCYPEEPSSEKRPNGSALHTSASASRRYAGRYSNAGATSASPLKGDSLSARTLRVHTAHLPQTTRTKRALIRHCYAAGDMMISEIAEFVSCDHRTVWAVVRNEVEDDLKEDAQYLNCEVGDIVNVEALGEVKPFVKREPVEDDNALLRVVSDEEGYDSEAEVEDQYIPPSLDTTPLRRKRQLSVESDVSMLSSLTSLADAEDLGTDVPMSSDSIGDDTSSSHAHFESASPGPSSTVYSNGTHGSPATSKLKASDGVVEAFMRSLGGPSDRLIQLFYEMEIDNAEHLDWLCTMQEDYWDDVKDYLLRNGVKLFHWLVVKKGLRDRAAALAANGGP</sequence>
<dbReference type="EMBL" id="KN840444">
    <property type="protein sequence ID" value="KIP11670.1"/>
    <property type="molecule type" value="Genomic_DNA"/>
</dbReference>
<dbReference type="AlphaFoldDB" id="A0A0C3SF90"/>
<dbReference type="HOGENOM" id="CLU_662411_0_0_1"/>
<feature type="region of interest" description="Disordered" evidence="1">
    <location>
        <begin position="235"/>
        <end position="259"/>
    </location>
</feature>